<dbReference type="InterPro" id="IPR008969">
    <property type="entry name" value="CarboxyPept-like_regulatory"/>
</dbReference>
<accession>A0ABW5MFG6</accession>
<evidence type="ECO:0000313" key="10">
    <source>
        <dbReference type="EMBL" id="MFD2581488.1"/>
    </source>
</evidence>
<dbReference type="RefSeq" id="WP_379074847.1">
    <property type="nucleotide sequence ID" value="NZ_JBHULL010000003.1"/>
</dbReference>
<dbReference type="SUPFAM" id="SSF49464">
    <property type="entry name" value="Carboxypeptidase regulatory domain-like"/>
    <property type="match status" value="1"/>
</dbReference>
<feature type="domain" description="Outer membrane protein beta-barrel" evidence="9">
    <location>
        <begin position="353"/>
        <end position="725"/>
    </location>
</feature>
<evidence type="ECO:0000259" key="9">
    <source>
        <dbReference type="Pfam" id="PF14905"/>
    </source>
</evidence>
<proteinExistence type="predicted"/>
<comment type="caution">
    <text evidence="10">The sequence shown here is derived from an EMBL/GenBank/DDBJ whole genome shotgun (WGS) entry which is preliminary data.</text>
</comment>
<dbReference type="Gene3D" id="2.40.170.20">
    <property type="entry name" value="TonB-dependent receptor, beta-barrel domain"/>
    <property type="match status" value="1"/>
</dbReference>
<comment type="subcellular location">
    <subcellularLocation>
        <location evidence="1">Cell outer membrane</location>
        <topology evidence="1">Multi-pass membrane protein</topology>
    </subcellularLocation>
</comment>
<evidence type="ECO:0000256" key="1">
    <source>
        <dbReference type="ARBA" id="ARBA00004571"/>
    </source>
</evidence>
<keyword evidence="6" id="KW-0472">Membrane</keyword>
<evidence type="ECO:0000256" key="7">
    <source>
        <dbReference type="ARBA" id="ARBA00023237"/>
    </source>
</evidence>
<keyword evidence="7" id="KW-0998">Cell outer membrane</keyword>
<evidence type="ECO:0000313" key="11">
    <source>
        <dbReference type="Proteomes" id="UP001597461"/>
    </source>
</evidence>
<evidence type="ECO:0000256" key="3">
    <source>
        <dbReference type="ARBA" id="ARBA00022452"/>
    </source>
</evidence>
<dbReference type="PANTHER" id="PTHR30069">
    <property type="entry name" value="TONB-DEPENDENT OUTER MEMBRANE RECEPTOR"/>
    <property type="match status" value="1"/>
</dbReference>
<feature type="signal peptide" evidence="8">
    <location>
        <begin position="1"/>
        <end position="18"/>
    </location>
</feature>
<dbReference type="InterPro" id="IPR039426">
    <property type="entry name" value="TonB-dep_rcpt-like"/>
</dbReference>
<evidence type="ECO:0000256" key="5">
    <source>
        <dbReference type="ARBA" id="ARBA00022729"/>
    </source>
</evidence>
<dbReference type="EMBL" id="JBHULL010000003">
    <property type="protein sequence ID" value="MFD2581488.1"/>
    <property type="molecule type" value="Genomic_DNA"/>
</dbReference>
<keyword evidence="11" id="KW-1185">Reference proteome</keyword>
<dbReference type="InterPro" id="IPR041700">
    <property type="entry name" value="OMP_b-brl_3"/>
</dbReference>
<dbReference type="InterPro" id="IPR036942">
    <property type="entry name" value="Beta-barrel_TonB_sf"/>
</dbReference>
<evidence type="ECO:0000256" key="2">
    <source>
        <dbReference type="ARBA" id="ARBA00022448"/>
    </source>
</evidence>
<dbReference type="Proteomes" id="UP001597461">
    <property type="component" value="Unassembled WGS sequence"/>
</dbReference>
<dbReference type="SUPFAM" id="SSF56935">
    <property type="entry name" value="Porins"/>
    <property type="match status" value="1"/>
</dbReference>
<protein>
    <submittedName>
        <fullName evidence="10">TonB-dependent receptor domain-containing protein</fullName>
    </submittedName>
</protein>
<keyword evidence="2" id="KW-0813">Transport</keyword>
<sequence>MKTILLSLFFFCSLNAMAQITGTIYDEKKQPLPGAVIRFYKAVKPVKTLLTDNQGYFAYSGTADYMVVTYTGFLTDTLKRLTTDMLIQLNPDTKALKEVSVISRQPIIRQETDRSVISVNAQVKKLADNGLDIVNLAPGITVSDNEDMITMSGKSEVQVMINDKVVKMTARDLAKMLKAMPSGNIKQVEFLSNPPARYEVNGNTGIINIKTIGVNKGFRGNVDYSTSQSNHNWTDLSTLLNYGAGKLAISGYGAWHSGGYLTQNTKMRQLYPDMINQQTSSLDKWSDPVFRITADYAASRNSTFGGVIERESSTNTGSYDTYSQQGANSYQTTSRELSVRHWNTYNLNYRYSDTLGTEFTVDLDRADFYKDGSIELVTTSQPSLNYQTTTGISISTIKADYTHSWKNKLKLESGFKIAGVRTDNTQDENLFHYYENIRAVYSSLSQNKGHWGWQLGLRAEQTEAKGETSSFTKPDTSYINFLPSAYFTYAPSSKHHLRLSLSRRIKRPNYNDLQPFSYVLDPLNQQTGNPLLRVQRNDQVELTYTFDDRISLISTFMHMADYFNTVYRQSGSILIEMPANASTVNTLNFDLNYPVKITKWWNMLNKLNVGNDHFTGELFQGKLDQGKWRYQLSSSQRINLPGKYQLQLSGRYTSASQNLIYLQQSSANASASISRKFFNDQASLRIGISDIFKTQRQYTIVNFGSLQYTDFGTFESRRISLSFNWRFGNTKVRQAEERRGGNADEKGRSGS</sequence>
<dbReference type="PANTHER" id="PTHR30069:SF29">
    <property type="entry name" value="HEMOGLOBIN AND HEMOGLOBIN-HAPTOGLOBIN-BINDING PROTEIN 1-RELATED"/>
    <property type="match status" value="1"/>
</dbReference>
<keyword evidence="4" id="KW-0812">Transmembrane</keyword>
<keyword evidence="3" id="KW-1134">Transmembrane beta strand</keyword>
<evidence type="ECO:0000256" key="6">
    <source>
        <dbReference type="ARBA" id="ARBA00023136"/>
    </source>
</evidence>
<evidence type="ECO:0000256" key="4">
    <source>
        <dbReference type="ARBA" id="ARBA00022692"/>
    </source>
</evidence>
<dbReference type="Pfam" id="PF14905">
    <property type="entry name" value="OMP_b-brl_3"/>
    <property type="match status" value="1"/>
</dbReference>
<reference evidence="11" key="1">
    <citation type="journal article" date="2019" name="Int. J. Syst. Evol. Microbiol.">
        <title>The Global Catalogue of Microorganisms (GCM) 10K type strain sequencing project: providing services to taxonomists for standard genome sequencing and annotation.</title>
        <authorList>
            <consortium name="The Broad Institute Genomics Platform"/>
            <consortium name="The Broad Institute Genome Sequencing Center for Infectious Disease"/>
            <person name="Wu L."/>
            <person name="Ma J."/>
        </authorList>
    </citation>
    <scope>NUCLEOTIDE SEQUENCE [LARGE SCALE GENOMIC DNA]</scope>
    <source>
        <strain evidence="11">KCTC 42866</strain>
    </source>
</reference>
<name>A0ABW5MFG6_9SPHI</name>
<keyword evidence="10" id="KW-0675">Receptor</keyword>
<keyword evidence="5 8" id="KW-0732">Signal</keyword>
<gene>
    <name evidence="10" type="ORF">ACFSR6_03235</name>
</gene>
<evidence type="ECO:0000256" key="8">
    <source>
        <dbReference type="SAM" id="SignalP"/>
    </source>
</evidence>
<feature type="chain" id="PRO_5045890874" evidence="8">
    <location>
        <begin position="19"/>
        <end position="751"/>
    </location>
</feature>
<organism evidence="10 11">
    <name type="scientific">Pedobacter vanadiisoli</name>
    <dbReference type="NCBI Taxonomy" id="1761975"/>
    <lineage>
        <taxon>Bacteria</taxon>
        <taxon>Pseudomonadati</taxon>
        <taxon>Bacteroidota</taxon>
        <taxon>Sphingobacteriia</taxon>
        <taxon>Sphingobacteriales</taxon>
        <taxon>Sphingobacteriaceae</taxon>
        <taxon>Pedobacter</taxon>
    </lineage>
</organism>